<dbReference type="Proteomes" id="UP000594015">
    <property type="component" value="Chromosome"/>
</dbReference>
<dbReference type="RefSeq" id="WP_092220044.1">
    <property type="nucleotide sequence ID" value="NZ_CP030050.1"/>
</dbReference>
<sequence>MPDARLAQPLTDSQRDHLAAIRDRIDAAAQLKPAEPVAPPAYGAPQRDAISSVVDNVVQTVCLQIAELRVQLDTLEKQLLMSGAAAKDTLNQQVAVCMEVNEQAKQLASIIGSIAERVVRP</sequence>
<dbReference type="KEGG" id="barh:WN72_22900"/>
<name>A0AAE7NSQ7_9BRAD</name>
<organism evidence="1 2">
    <name type="scientific">Bradyrhizobium arachidis</name>
    <dbReference type="NCBI Taxonomy" id="858423"/>
    <lineage>
        <taxon>Bacteria</taxon>
        <taxon>Pseudomonadati</taxon>
        <taxon>Pseudomonadota</taxon>
        <taxon>Alphaproteobacteria</taxon>
        <taxon>Hyphomicrobiales</taxon>
        <taxon>Nitrobacteraceae</taxon>
        <taxon>Bradyrhizobium</taxon>
    </lineage>
</organism>
<dbReference type="EMBL" id="CP030050">
    <property type="protein sequence ID" value="QOZ68853.1"/>
    <property type="molecule type" value="Genomic_DNA"/>
</dbReference>
<protein>
    <submittedName>
        <fullName evidence="1">Uncharacterized protein</fullName>
    </submittedName>
</protein>
<dbReference type="AlphaFoldDB" id="A0AAE7NSQ7"/>
<accession>A0AAE7NSQ7</accession>
<reference evidence="1 2" key="1">
    <citation type="submission" date="2018-06" db="EMBL/GenBank/DDBJ databases">
        <title>Comparative genomics of Bradyrhizobium nodulating Arachidis hypogaea.</title>
        <authorList>
            <person name="Li Y."/>
        </authorList>
    </citation>
    <scope>NUCLEOTIDE SEQUENCE [LARGE SCALE GENOMIC DNA]</scope>
    <source>
        <strain evidence="1 2">CCBAU 051107</strain>
    </source>
</reference>
<gene>
    <name evidence="1" type="ORF">WN72_22900</name>
</gene>
<evidence type="ECO:0000313" key="1">
    <source>
        <dbReference type="EMBL" id="QOZ68853.1"/>
    </source>
</evidence>
<proteinExistence type="predicted"/>
<evidence type="ECO:0000313" key="2">
    <source>
        <dbReference type="Proteomes" id="UP000594015"/>
    </source>
</evidence>